<dbReference type="CDD" id="cd04242">
    <property type="entry name" value="AAK_G5K_ProB"/>
    <property type="match status" value="1"/>
</dbReference>
<dbReference type="InterPro" id="IPR005715">
    <property type="entry name" value="Glu_5kinase/COase_Synthase"/>
</dbReference>
<dbReference type="SMART" id="SM00359">
    <property type="entry name" value="PUA"/>
    <property type="match status" value="1"/>
</dbReference>
<dbReference type="FunFam" id="3.40.1160.10:FF:000018">
    <property type="entry name" value="Glutamate 5-kinase"/>
    <property type="match status" value="1"/>
</dbReference>
<dbReference type="GO" id="GO:0004349">
    <property type="term" value="F:glutamate 5-kinase activity"/>
    <property type="evidence" value="ECO:0007669"/>
    <property type="project" value="UniProtKB-UniRule"/>
</dbReference>
<evidence type="ECO:0000313" key="10">
    <source>
        <dbReference type="EMBL" id="HIS75033.1"/>
    </source>
</evidence>
<dbReference type="Gene3D" id="2.30.130.10">
    <property type="entry name" value="PUA domain"/>
    <property type="match status" value="1"/>
</dbReference>
<dbReference type="InterPro" id="IPR019797">
    <property type="entry name" value="Glutamate_5-kinase_CS"/>
</dbReference>
<organism evidence="10 11">
    <name type="scientific">Candidatus Galligastranaerophilus intestinavium</name>
    <dbReference type="NCBI Taxonomy" id="2840836"/>
    <lineage>
        <taxon>Bacteria</taxon>
        <taxon>Candidatus Galligastranaerophilus</taxon>
    </lineage>
</organism>
<dbReference type="Pfam" id="PF00696">
    <property type="entry name" value="AA_kinase"/>
    <property type="match status" value="1"/>
</dbReference>
<comment type="caution">
    <text evidence="8">Lacks conserved residue(s) required for the propagation of feature annotation.</text>
</comment>
<keyword evidence="1 8" id="KW-0963">Cytoplasm</keyword>
<dbReference type="PROSITE" id="PS50890">
    <property type="entry name" value="PUA"/>
    <property type="match status" value="1"/>
</dbReference>
<dbReference type="InterPro" id="IPR036974">
    <property type="entry name" value="PUA_sf"/>
</dbReference>
<evidence type="ECO:0000256" key="5">
    <source>
        <dbReference type="ARBA" id="ARBA00022741"/>
    </source>
</evidence>
<dbReference type="InterPro" id="IPR036393">
    <property type="entry name" value="AceGlu_kinase-like_sf"/>
</dbReference>
<evidence type="ECO:0000259" key="9">
    <source>
        <dbReference type="SMART" id="SM00359"/>
    </source>
</evidence>
<dbReference type="InterPro" id="IPR002478">
    <property type="entry name" value="PUA"/>
</dbReference>
<name>A0A9D1FK93_9BACT</name>
<dbReference type="GO" id="GO:0003723">
    <property type="term" value="F:RNA binding"/>
    <property type="evidence" value="ECO:0007669"/>
    <property type="project" value="InterPro"/>
</dbReference>
<comment type="function">
    <text evidence="8">Catalyzes the transfer of a phosphate group to glutamate to form L-glutamate 5-phosphate.</text>
</comment>
<dbReference type="Proteomes" id="UP000886865">
    <property type="component" value="Unassembled WGS sequence"/>
</dbReference>
<keyword evidence="7 8" id="KW-0067">ATP-binding</keyword>
<dbReference type="EMBL" id="DVJQ01000073">
    <property type="protein sequence ID" value="HIS75033.1"/>
    <property type="molecule type" value="Genomic_DNA"/>
</dbReference>
<evidence type="ECO:0000313" key="11">
    <source>
        <dbReference type="Proteomes" id="UP000886865"/>
    </source>
</evidence>
<evidence type="ECO:0000256" key="2">
    <source>
        <dbReference type="ARBA" id="ARBA00022605"/>
    </source>
</evidence>
<dbReference type="InterPro" id="IPR001048">
    <property type="entry name" value="Asp/Glu/Uridylate_kinase"/>
</dbReference>
<evidence type="ECO:0000256" key="7">
    <source>
        <dbReference type="ARBA" id="ARBA00022840"/>
    </source>
</evidence>
<keyword evidence="5 8" id="KW-0547">Nucleotide-binding</keyword>
<feature type="binding site" evidence="8">
    <location>
        <position position="154"/>
    </location>
    <ligand>
        <name>substrate</name>
    </ligand>
</feature>
<protein>
    <recommendedName>
        <fullName evidence="8">Glutamate 5-kinase</fullName>
        <ecNumber evidence="8">2.7.2.11</ecNumber>
    </recommendedName>
    <alternativeName>
        <fullName evidence="8">Gamma-glutamyl kinase</fullName>
        <shortName evidence="8">GK</shortName>
    </alternativeName>
</protein>
<dbReference type="PRINTS" id="PR00474">
    <property type="entry name" value="GLU5KINASE"/>
</dbReference>
<dbReference type="HAMAP" id="MF_00456">
    <property type="entry name" value="ProB"/>
    <property type="match status" value="1"/>
</dbReference>
<dbReference type="GO" id="GO:0005829">
    <property type="term" value="C:cytosol"/>
    <property type="evidence" value="ECO:0007669"/>
    <property type="project" value="TreeGrafter"/>
</dbReference>
<comment type="pathway">
    <text evidence="8">Amino-acid biosynthesis; L-proline biosynthesis; L-glutamate 5-semialdehyde from L-glutamate: step 1/2.</text>
</comment>
<dbReference type="InterPro" id="IPR001057">
    <property type="entry name" value="Glu/AcGlu_kinase"/>
</dbReference>
<accession>A0A9D1FK93</accession>
<dbReference type="NCBIfam" id="TIGR01027">
    <property type="entry name" value="proB"/>
    <property type="match status" value="1"/>
</dbReference>
<comment type="subcellular location">
    <subcellularLocation>
        <location evidence="8">Cytoplasm</location>
    </subcellularLocation>
</comment>
<feature type="domain" description="PUA" evidence="9">
    <location>
        <begin position="280"/>
        <end position="363"/>
    </location>
</feature>
<dbReference type="PANTHER" id="PTHR43654">
    <property type="entry name" value="GLUTAMATE 5-KINASE"/>
    <property type="match status" value="1"/>
</dbReference>
<dbReference type="PANTHER" id="PTHR43654:SF3">
    <property type="entry name" value="GLUTAMATE 5-KINASE"/>
    <property type="match status" value="1"/>
</dbReference>
<dbReference type="CDD" id="cd21157">
    <property type="entry name" value="PUA_G5K"/>
    <property type="match status" value="1"/>
</dbReference>
<dbReference type="InterPro" id="IPR041739">
    <property type="entry name" value="G5K_ProB"/>
</dbReference>
<dbReference type="Gene3D" id="3.40.1160.10">
    <property type="entry name" value="Acetylglutamate kinase-like"/>
    <property type="match status" value="2"/>
</dbReference>
<dbReference type="InterPro" id="IPR015947">
    <property type="entry name" value="PUA-like_sf"/>
</dbReference>
<feature type="binding site" evidence="8">
    <location>
        <begin position="174"/>
        <end position="175"/>
    </location>
    <ligand>
        <name>ATP</name>
        <dbReference type="ChEBI" id="CHEBI:30616"/>
    </ligand>
</feature>
<proteinExistence type="inferred from homology"/>
<reference evidence="10" key="2">
    <citation type="journal article" date="2021" name="PeerJ">
        <title>Extensive microbial diversity within the chicken gut microbiome revealed by metagenomics and culture.</title>
        <authorList>
            <person name="Gilroy R."/>
            <person name="Ravi A."/>
            <person name="Getino M."/>
            <person name="Pursley I."/>
            <person name="Horton D.L."/>
            <person name="Alikhan N.F."/>
            <person name="Baker D."/>
            <person name="Gharbi K."/>
            <person name="Hall N."/>
            <person name="Watson M."/>
            <person name="Adriaenssens E.M."/>
            <person name="Foster-Nyarko E."/>
            <person name="Jarju S."/>
            <person name="Secka A."/>
            <person name="Antonio M."/>
            <person name="Oren A."/>
            <person name="Chaudhuri R.R."/>
            <person name="La Ragione R."/>
            <person name="Hildebrand F."/>
            <person name="Pallen M.J."/>
        </authorList>
    </citation>
    <scope>NUCLEOTIDE SEQUENCE</scope>
    <source>
        <strain evidence="10">CHK152-2871</strain>
    </source>
</reference>
<feature type="binding site" evidence="8">
    <location>
        <position position="139"/>
    </location>
    <ligand>
        <name>substrate</name>
    </ligand>
</feature>
<comment type="similarity">
    <text evidence="8">Belongs to the glutamate 5-kinase family.</text>
</comment>
<keyword evidence="3 8" id="KW-0641">Proline biosynthesis</keyword>
<evidence type="ECO:0000256" key="6">
    <source>
        <dbReference type="ARBA" id="ARBA00022777"/>
    </source>
</evidence>
<feature type="binding site" evidence="8">
    <location>
        <position position="53"/>
    </location>
    <ligand>
        <name>substrate</name>
    </ligand>
</feature>
<comment type="caution">
    <text evidence="10">The sequence shown here is derived from an EMBL/GenBank/DDBJ whole genome shotgun (WGS) entry which is preliminary data.</text>
</comment>
<keyword evidence="6 8" id="KW-0418">Kinase</keyword>
<evidence type="ECO:0000256" key="8">
    <source>
        <dbReference type="HAMAP-Rule" id="MF_00456"/>
    </source>
</evidence>
<dbReference type="GO" id="GO:0005524">
    <property type="term" value="F:ATP binding"/>
    <property type="evidence" value="ECO:0007669"/>
    <property type="project" value="UniProtKB-KW"/>
</dbReference>
<dbReference type="InterPro" id="IPR011529">
    <property type="entry name" value="Glu_5kinase"/>
</dbReference>
<evidence type="ECO:0000256" key="4">
    <source>
        <dbReference type="ARBA" id="ARBA00022679"/>
    </source>
</evidence>
<gene>
    <name evidence="8 10" type="primary">proB</name>
    <name evidence="10" type="ORF">IAA86_08450</name>
</gene>
<keyword evidence="4 8" id="KW-0808">Transferase</keyword>
<dbReference type="PIRSF" id="PIRSF000729">
    <property type="entry name" value="GK"/>
    <property type="match status" value="1"/>
</dbReference>
<keyword evidence="2 8" id="KW-0028">Amino-acid biosynthesis</keyword>
<dbReference type="Pfam" id="PF01472">
    <property type="entry name" value="PUA"/>
    <property type="match status" value="1"/>
</dbReference>
<reference evidence="10" key="1">
    <citation type="submission" date="2020-10" db="EMBL/GenBank/DDBJ databases">
        <authorList>
            <person name="Gilroy R."/>
        </authorList>
    </citation>
    <scope>NUCLEOTIDE SEQUENCE</scope>
    <source>
        <strain evidence="10">CHK152-2871</strain>
    </source>
</reference>
<dbReference type="AlphaFoldDB" id="A0A9D1FK93"/>
<evidence type="ECO:0000256" key="3">
    <source>
        <dbReference type="ARBA" id="ARBA00022650"/>
    </source>
</evidence>
<feature type="binding site" evidence="8">
    <location>
        <position position="13"/>
    </location>
    <ligand>
        <name>ATP</name>
        <dbReference type="ChEBI" id="CHEBI:30616"/>
    </ligand>
</feature>
<dbReference type="SUPFAM" id="SSF88697">
    <property type="entry name" value="PUA domain-like"/>
    <property type="match status" value="1"/>
</dbReference>
<sequence length="371" mass="40356">MNKIGDAKRIVFKFGTNILRNEDGEISLTRLYSFIEDISTLKKRGKEVLIVTSGAVGLGAKKLNVDTSASTVLKQAAASVGQQILMSIWQDGFEKYGLSVAQILLTEEDFSNRKKYLSLRNTLSKLLELGIVPIINQNDAVSPSELEHACFSDNDKLSAIVASKLDADLLVMVSDIDGLFDKNPKEYSDAKKIDVVEKVTSKIEKLASGASLGGRGGMITKLLAAKVVTSSGLYAMIVNGKKPQIIKKIFEEENTGTIFLPTKNLSHKKRWIAYATNIMGELTVNAGAKSALVDKQKSLLAVGIVKVEGDFKAGEIVSIFDEQGVEFARAMVNYNSDDCKKIIGAHSDEIEGILGYKTDDDVITKDNLVLL</sequence>
<comment type="catalytic activity">
    <reaction evidence="8">
        <text>L-glutamate + ATP = L-glutamyl 5-phosphate + ADP</text>
        <dbReference type="Rhea" id="RHEA:14877"/>
        <dbReference type="ChEBI" id="CHEBI:29985"/>
        <dbReference type="ChEBI" id="CHEBI:30616"/>
        <dbReference type="ChEBI" id="CHEBI:58274"/>
        <dbReference type="ChEBI" id="CHEBI:456216"/>
        <dbReference type="EC" id="2.7.2.11"/>
    </reaction>
</comment>
<dbReference type="SUPFAM" id="SSF53633">
    <property type="entry name" value="Carbamate kinase-like"/>
    <property type="match status" value="1"/>
</dbReference>
<dbReference type="EC" id="2.7.2.11" evidence="8"/>
<dbReference type="FunFam" id="2.30.130.10:FF:000007">
    <property type="entry name" value="Glutamate 5-kinase"/>
    <property type="match status" value="1"/>
</dbReference>
<evidence type="ECO:0000256" key="1">
    <source>
        <dbReference type="ARBA" id="ARBA00022490"/>
    </source>
</evidence>
<dbReference type="PROSITE" id="PS00902">
    <property type="entry name" value="GLUTAMATE_5_KINASE"/>
    <property type="match status" value="1"/>
</dbReference>
<dbReference type="GO" id="GO:0055129">
    <property type="term" value="P:L-proline biosynthetic process"/>
    <property type="evidence" value="ECO:0007669"/>
    <property type="project" value="UniProtKB-UniRule"/>
</dbReference>